<dbReference type="Gene3D" id="3.40.50.150">
    <property type="entry name" value="Vaccinia Virus protein VP39"/>
    <property type="match status" value="1"/>
</dbReference>
<evidence type="ECO:0000313" key="3">
    <source>
        <dbReference type="Proteomes" id="UP000075243"/>
    </source>
</evidence>
<evidence type="ECO:0000313" key="2">
    <source>
        <dbReference type="EMBL" id="KYP33323.1"/>
    </source>
</evidence>
<organism evidence="2 3">
    <name type="scientific">Cajanus cajan</name>
    <name type="common">Pigeon pea</name>
    <name type="synonym">Cajanus indicus</name>
    <dbReference type="NCBI Taxonomy" id="3821"/>
    <lineage>
        <taxon>Eukaryota</taxon>
        <taxon>Viridiplantae</taxon>
        <taxon>Streptophyta</taxon>
        <taxon>Embryophyta</taxon>
        <taxon>Tracheophyta</taxon>
        <taxon>Spermatophyta</taxon>
        <taxon>Magnoliopsida</taxon>
        <taxon>eudicotyledons</taxon>
        <taxon>Gunneridae</taxon>
        <taxon>Pentapetalae</taxon>
        <taxon>rosids</taxon>
        <taxon>fabids</taxon>
        <taxon>Fabales</taxon>
        <taxon>Fabaceae</taxon>
        <taxon>Papilionoideae</taxon>
        <taxon>50 kb inversion clade</taxon>
        <taxon>NPAAA clade</taxon>
        <taxon>indigoferoid/millettioid clade</taxon>
        <taxon>Phaseoleae</taxon>
        <taxon>Cajanus</taxon>
    </lineage>
</organism>
<keyword evidence="3" id="KW-1185">Reference proteome</keyword>
<dbReference type="PANTHER" id="PTHR46148:SF52">
    <property type="entry name" value="OS04G0603800 PROTEIN"/>
    <property type="match status" value="1"/>
</dbReference>
<dbReference type="Gramene" id="C.cajan_44721.t">
    <property type="protein sequence ID" value="C.cajan_44721.t"/>
    <property type="gene ID" value="C.cajan_44721"/>
</dbReference>
<accession>A0A151QSN0</accession>
<protein>
    <recommendedName>
        <fullName evidence="1">Tf2-1-like SH3-like domain-containing protein</fullName>
    </recommendedName>
</protein>
<feature type="domain" description="Tf2-1-like SH3-like" evidence="1">
    <location>
        <begin position="181"/>
        <end position="245"/>
    </location>
</feature>
<sequence>MRGCALPLTKLAPPPHLSKFKFYPFPIAAIATHSLTPTRNLKAHLSFSVTVAAQQQQQELETDEEENFEVLTAIKTNYNDILIVDTPKSRMLLLDSSYSVHSILNKEQKWTDSYWDEFASLPAIVPEGPIAILGLGGGTAAHLMLDLWPSLQLDGWEIDQIRNLSIWLIRIEQIARQFQIGDFVYVKLHPYKKVLVAFKKNAKLSPKYFGPYNVIDRVGQVAYKLDIPSTSKVHPVFHVSQLKKHVGEVVSTTALSYQQEDAFAEKEPEYILDKKKYPLFHP</sequence>
<dbReference type="Pfam" id="PF24626">
    <property type="entry name" value="SH3_Tf2-1"/>
    <property type="match status" value="1"/>
</dbReference>
<dbReference type="InterPro" id="IPR056924">
    <property type="entry name" value="SH3_Tf2-1"/>
</dbReference>
<evidence type="ECO:0000259" key="1">
    <source>
        <dbReference type="Pfam" id="PF24626"/>
    </source>
</evidence>
<proteinExistence type="predicted"/>
<gene>
    <name evidence="2" type="ORF">KK1_045833</name>
</gene>
<name>A0A151QSN0_CAJCA</name>
<dbReference type="AlphaFoldDB" id="A0A151QSN0"/>
<dbReference type="EMBL" id="KQ484921">
    <property type="protein sequence ID" value="KYP33323.1"/>
    <property type="molecule type" value="Genomic_DNA"/>
</dbReference>
<dbReference type="PANTHER" id="PTHR46148">
    <property type="entry name" value="CHROMO DOMAIN-CONTAINING PROTEIN"/>
    <property type="match status" value="1"/>
</dbReference>
<dbReference type="Proteomes" id="UP000075243">
    <property type="component" value="Unassembled WGS sequence"/>
</dbReference>
<dbReference type="SUPFAM" id="SSF53335">
    <property type="entry name" value="S-adenosyl-L-methionine-dependent methyltransferases"/>
    <property type="match status" value="1"/>
</dbReference>
<dbReference type="InterPro" id="IPR029063">
    <property type="entry name" value="SAM-dependent_MTases_sf"/>
</dbReference>
<reference evidence="2" key="1">
    <citation type="journal article" date="2012" name="Nat. Biotechnol.">
        <title>Draft genome sequence of pigeonpea (Cajanus cajan), an orphan legume crop of resource-poor farmers.</title>
        <authorList>
            <person name="Varshney R.K."/>
            <person name="Chen W."/>
            <person name="Li Y."/>
            <person name="Bharti A.K."/>
            <person name="Saxena R.K."/>
            <person name="Schlueter J.A."/>
            <person name="Donoghue M.T."/>
            <person name="Azam S."/>
            <person name="Fan G."/>
            <person name="Whaley A.M."/>
            <person name="Farmer A.D."/>
            <person name="Sheridan J."/>
            <person name="Iwata A."/>
            <person name="Tuteja R."/>
            <person name="Penmetsa R.V."/>
            <person name="Wu W."/>
            <person name="Upadhyaya H.D."/>
            <person name="Yang S.P."/>
            <person name="Shah T."/>
            <person name="Saxena K.B."/>
            <person name="Michael T."/>
            <person name="McCombie W.R."/>
            <person name="Yang B."/>
            <person name="Zhang G."/>
            <person name="Yang H."/>
            <person name="Wang J."/>
            <person name="Spillane C."/>
            <person name="Cook D.R."/>
            <person name="May G.D."/>
            <person name="Xu X."/>
            <person name="Jackson S.A."/>
        </authorList>
    </citation>
    <scope>NUCLEOTIDE SEQUENCE [LARGE SCALE GENOMIC DNA]</scope>
</reference>